<dbReference type="Proteomes" id="UP000594220">
    <property type="component" value="Unplaced"/>
</dbReference>
<evidence type="ECO:0000256" key="1">
    <source>
        <dbReference type="SAM" id="MobiDB-lite"/>
    </source>
</evidence>
<sequence>MAQTEHREILSGAYFHETWIHFLLSGTRESFAGHHRQLLPPSRSRRVLIARGTPGPGPQAPLRAQRSRLQASAQTCFKLVLLVKPEPATCLSAGTRGAGGTAAGLVPWLLLEDPALPGRGGTMWGQVGAWALPGLGGRPAGTDRQQVVDEVQSH</sequence>
<dbReference type="AlphaFoldDB" id="A0A7M4E3T6"/>
<accession>A0A7M4E3T6</accession>
<proteinExistence type="predicted"/>
<feature type="region of interest" description="Disordered" evidence="1">
    <location>
        <begin position="135"/>
        <end position="154"/>
    </location>
</feature>
<organism evidence="2 3">
    <name type="scientific">Crocodylus porosus</name>
    <name type="common">Saltwater crocodile</name>
    <name type="synonym">Estuarine crocodile</name>
    <dbReference type="NCBI Taxonomy" id="8502"/>
    <lineage>
        <taxon>Eukaryota</taxon>
        <taxon>Metazoa</taxon>
        <taxon>Chordata</taxon>
        <taxon>Craniata</taxon>
        <taxon>Vertebrata</taxon>
        <taxon>Euteleostomi</taxon>
        <taxon>Archelosauria</taxon>
        <taxon>Archosauria</taxon>
        <taxon>Crocodylia</taxon>
        <taxon>Longirostres</taxon>
        <taxon>Crocodylidae</taxon>
        <taxon>Crocodylus</taxon>
    </lineage>
</organism>
<reference evidence="2" key="2">
    <citation type="submission" date="2025-09" db="UniProtKB">
        <authorList>
            <consortium name="Ensembl"/>
        </authorList>
    </citation>
    <scope>IDENTIFICATION</scope>
</reference>
<evidence type="ECO:0000313" key="3">
    <source>
        <dbReference type="Proteomes" id="UP000594220"/>
    </source>
</evidence>
<protein>
    <submittedName>
        <fullName evidence="2">Uncharacterized protein</fullName>
    </submittedName>
</protein>
<dbReference type="Ensembl" id="ENSCPRT00005004661.1">
    <property type="protein sequence ID" value="ENSCPRP00005003971.1"/>
    <property type="gene ID" value="ENSCPRG00005002914.1"/>
</dbReference>
<name>A0A7M4E3T6_CROPO</name>
<reference evidence="2" key="1">
    <citation type="submission" date="2025-08" db="UniProtKB">
        <authorList>
            <consortium name="Ensembl"/>
        </authorList>
    </citation>
    <scope>IDENTIFICATION</scope>
</reference>
<keyword evidence="3" id="KW-1185">Reference proteome</keyword>
<evidence type="ECO:0000313" key="2">
    <source>
        <dbReference type="Ensembl" id="ENSCPRP00005003971.1"/>
    </source>
</evidence>